<reference evidence="5" key="1">
    <citation type="journal article" date="2020" name="Appl. Environ. Microbiol.">
        <title>Medium-Chain Fatty Acid Synthesis by 'Candidatus Weimeria bifida' gen. nov., sp. nov., and 'Candidatus Pseudoramibacter fermentans' sp. nov.</title>
        <authorList>
            <person name="Scarborough M.J."/>
            <person name="Myers K.S."/>
            <person name="Donohue T.J."/>
            <person name="Noguera D.R."/>
        </authorList>
    </citation>
    <scope>NUCLEOTIDE SEQUENCE</scope>
    <source>
        <strain evidence="5">EUB1.1</strain>
    </source>
</reference>
<dbReference type="PROSITE" id="PS00061">
    <property type="entry name" value="ADH_SHORT"/>
    <property type="match status" value="1"/>
</dbReference>
<dbReference type="InterPro" id="IPR036291">
    <property type="entry name" value="NAD(P)-bd_dom_sf"/>
</dbReference>
<evidence type="ECO:0000256" key="1">
    <source>
        <dbReference type="ARBA" id="ARBA00006484"/>
    </source>
</evidence>
<protein>
    <submittedName>
        <fullName evidence="5">SDR family NAD(P)-dependent oxidoreductase</fullName>
    </submittedName>
</protein>
<dbReference type="InterPro" id="IPR020904">
    <property type="entry name" value="Sc_DH/Rdtase_CS"/>
</dbReference>
<dbReference type="InterPro" id="IPR057326">
    <property type="entry name" value="KR_dom"/>
</dbReference>
<dbReference type="Proteomes" id="UP000473648">
    <property type="component" value="Unassembled WGS sequence"/>
</dbReference>
<sequence length="244" mass="25589">MHDFANKTALVTGASRGIGAATAEALAQRGCHLILTCARSMDALTALSVRLSNTYEVPVTPVRCDAGDAGQVAALFDAHVHRLDILINNAGRSVTGLIQDLTPEAWDALMRTNLSSCFYTARLAIPKFLEGGGGAIVNISSVWGDVGAAAEAAYSATKGGVAAFTRALGKELAPSRIPVNALACGFIDTAMNAEYNDAEREAIRAEIPADRFGTPEEAAAAVVRLLEMPDYLTGQVIRLDGGWI</sequence>
<dbReference type="InterPro" id="IPR002347">
    <property type="entry name" value="SDR_fam"/>
</dbReference>
<proteinExistence type="inferred from homology"/>
<comment type="similarity">
    <text evidence="1 3">Belongs to the short-chain dehydrogenases/reductases (SDR) family.</text>
</comment>
<organism evidence="5 6">
    <name type="scientific">Candidatus Pseudoramibacter fermentans</name>
    <dbReference type="NCBI Taxonomy" id="2594427"/>
    <lineage>
        <taxon>Bacteria</taxon>
        <taxon>Bacillati</taxon>
        <taxon>Bacillota</taxon>
        <taxon>Clostridia</taxon>
        <taxon>Eubacteriales</taxon>
        <taxon>Eubacteriaceae</taxon>
        <taxon>Pseudoramibacter</taxon>
    </lineage>
</organism>
<evidence type="ECO:0000256" key="2">
    <source>
        <dbReference type="ARBA" id="ARBA00023002"/>
    </source>
</evidence>
<dbReference type="PRINTS" id="PR00081">
    <property type="entry name" value="GDHRDH"/>
</dbReference>
<evidence type="ECO:0000313" key="5">
    <source>
        <dbReference type="EMBL" id="MQM73462.1"/>
    </source>
</evidence>
<evidence type="ECO:0000256" key="3">
    <source>
        <dbReference type="RuleBase" id="RU000363"/>
    </source>
</evidence>
<dbReference type="FunFam" id="3.40.50.720:FF:000173">
    <property type="entry name" value="3-oxoacyl-[acyl-carrier protein] reductase"/>
    <property type="match status" value="1"/>
</dbReference>
<name>A0A6L5GTP0_9FIRM</name>
<dbReference type="SUPFAM" id="SSF51735">
    <property type="entry name" value="NAD(P)-binding Rossmann-fold domains"/>
    <property type="match status" value="1"/>
</dbReference>
<dbReference type="SMART" id="SM00822">
    <property type="entry name" value="PKS_KR"/>
    <property type="match status" value="1"/>
</dbReference>
<gene>
    <name evidence="5" type="ORF">FRC53_08645</name>
</gene>
<dbReference type="CDD" id="cd05233">
    <property type="entry name" value="SDR_c"/>
    <property type="match status" value="1"/>
</dbReference>
<evidence type="ECO:0000313" key="6">
    <source>
        <dbReference type="Proteomes" id="UP000473648"/>
    </source>
</evidence>
<dbReference type="Gene3D" id="3.40.50.720">
    <property type="entry name" value="NAD(P)-binding Rossmann-like Domain"/>
    <property type="match status" value="1"/>
</dbReference>
<comment type="caution">
    <text evidence="5">The sequence shown here is derived from an EMBL/GenBank/DDBJ whole genome shotgun (WGS) entry which is preliminary data.</text>
</comment>
<evidence type="ECO:0000259" key="4">
    <source>
        <dbReference type="SMART" id="SM00822"/>
    </source>
</evidence>
<keyword evidence="2" id="KW-0560">Oxidoreductase</keyword>
<keyword evidence="6" id="KW-1185">Reference proteome</keyword>
<dbReference type="GO" id="GO:0016616">
    <property type="term" value="F:oxidoreductase activity, acting on the CH-OH group of donors, NAD or NADP as acceptor"/>
    <property type="evidence" value="ECO:0007669"/>
    <property type="project" value="TreeGrafter"/>
</dbReference>
<dbReference type="Pfam" id="PF00106">
    <property type="entry name" value="adh_short"/>
    <property type="match status" value="1"/>
</dbReference>
<dbReference type="AlphaFoldDB" id="A0A6L5GTP0"/>
<dbReference type="PANTHER" id="PTHR42760:SF40">
    <property type="entry name" value="3-OXOACYL-[ACYL-CARRIER-PROTEIN] REDUCTASE, CHLOROPLASTIC"/>
    <property type="match status" value="1"/>
</dbReference>
<dbReference type="GO" id="GO:0030497">
    <property type="term" value="P:fatty acid elongation"/>
    <property type="evidence" value="ECO:0007669"/>
    <property type="project" value="TreeGrafter"/>
</dbReference>
<dbReference type="PANTHER" id="PTHR42760">
    <property type="entry name" value="SHORT-CHAIN DEHYDROGENASES/REDUCTASES FAMILY MEMBER"/>
    <property type="match status" value="1"/>
</dbReference>
<dbReference type="PRINTS" id="PR00080">
    <property type="entry name" value="SDRFAMILY"/>
</dbReference>
<dbReference type="EMBL" id="VOGB01000005">
    <property type="protein sequence ID" value="MQM73462.1"/>
    <property type="molecule type" value="Genomic_DNA"/>
</dbReference>
<accession>A0A6L5GTP0</accession>
<feature type="domain" description="Ketoreductase" evidence="4">
    <location>
        <begin position="7"/>
        <end position="190"/>
    </location>
</feature>